<evidence type="ECO:0000256" key="2">
    <source>
        <dbReference type="ARBA" id="ARBA00022638"/>
    </source>
</evidence>
<evidence type="ECO:0008006" key="5">
    <source>
        <dbReference type="Google" id="ProtNLM"/>
    </source>
</evidence>
<sequence length="203" mass="23082">MTEPKQGLLTFRAEGNNIRGSKFYSRKIHFPENMKTCSGTLSGVTIGRGYDMGKRSESQVISDLLFSGIDINKAKLIAKGAGLIGCKAGEFVRKNRDEIGEITESQQVILFEKIYPAYEIRARNNYNHWMRKYRNAKKWSELSLPIKNVLVDFVYNGYTKSERPMLAGSNNNIKELILYIKSSPVLLSDEPGRNRISYLEGMQ</sequence>
<dbReference type="AlphaFoldDB" id="A0A014NPN5"/>
<keyword evidence="1" id="KW-0929">Antimicrobial</keyword>
<proteinExistence type="predicted"/>
<evidence type="ECO:0000313" key="4">
    <source>
        <dbReference type="Proteomes" id="UP000019918"/>
    </source>
</evidence>
<dbReference type="PATRIC" id="fig|69222.5.peg.1871"/>
<keyword evidence="4" id="KW-1185">Reference proteome</keyword>
<reference evidence="3 4" key="1">
    <citation type="submission" date="2014-02" db="EMBL/GenBank/DDBJ databases">
        <title>Draft genome of Erwinia mallotivora strain BT-MARDI, a papaya dieback pathogen.</title>
        <authorList>
            <person name="Redzuan R."/>
            <person name="Abu Bakar N."/>
            <person name="Badrun R."/>
            <person name="Mohd Raih M.F."/>
            <person name="Rozano L."/>
            <person name="Mat Amin N."/>
        </authorList>
    </citation>
    <scope>NUCLEOTIDE SEQUENCE [LARGE SCALE GENOMIC DNA]</scope>
    <source>
        <strain evidence="3 4">BT-MARDI</strain>
    </source>
</reference>
<dbReference type="GO" id="GO:0003796">
    <property type="term" value="F:lysozyme activity"/>
    <property type="evidence" value="ECO:0007669"/>
    <property type="project" value="InterPro"/>
</dbReference>
<dbReference type="GO" id="GO:0031640">
    <property type="term" value="P:killing of cells of another organism"/>
    <property type="evidence" value="ECO:0007669"/>
    <property type="project" value="UniProtKB-KW"/>
</dbReference>
<gene>
    <name evidence="3" type="ORF">BG55_09075</name>
</gene>
<dbReference type="InterPro" id="IPR023347">
    <property type="entry name" value="Lysozyme_dom_sf"/>
</dbReference>
<dbReference type="Proteomes" id="UP000019918">
    <property type="component" value="Unassembled WGS sequence"/>
</dbReference>
<dbReference type="GO" id="GO:0042742">
    <property type="term" value="P:defense response to bacterium"/>
    <property type="evidence" value="ECO:0007669"/>
    <property type="project" value="UniProtKB-KW"/>
</dbReference>
<keyword evidence="2" id="KW-0081">Bacteriolytic enzyme</keyword>
<accession>A0A014NPN5</accession>
<comment type="caution">
    <text evidence="3">The sequence shown here is derived from an EMBL/GenBank/DDBJ whole genome shotgun (WGS) entry which is preliminary data.</text>
</comment>
<dbReference type="CDD" id="cd16903">
    <property type="entry name" value="pesticin_lyz-like"/>
    <property type="match status" value="1"/>
</dbReference>
<dbReference type="RefSeq" id="WP_034936505.1">
    <property type="nucleotide sequence ID" value="NZ_JFHN01000044.1"/>
</dbReference>
<dbReference type="EMBL" id="JFHN01000044">
    <property type="protein sequence ID" value="EXU75765.1"/>
    <property type="molecule type" value="Genomic_DNA"/>
</dbReference>
<evidence type="ECO:0000313" key="3">
    <source>
        <dbReference type="EMBL" id="EXU75765.1"/>
    </source>
</evidence>
<name>A0A014NPN5_9GAMM</name>
<dbReference type="Gene3D" id="1.10.530.40">
    <property type="match status" value="1"/>
</dbReference>
<protein>
    <recommendedName>
        <fullName evidence="5">Pesticin C-terminal domain-containing protein</fullName>
    </recommendedName>
</protein>
<dbReference type="OrthoDB" id="932638at2"/>
<organism evidence="3 4">
    <name type="scientific">Erwinia mallotivora</name>
    <dbReference type="NCBI Taxonomy" id="69222"/>
    <lineage>
        <taxon>Bacteria</taxon>
        <taxon>Pseudomonadati</taxon>
        <taxon>Pseudomonadota</taxon>
        <taxon>Gammaproteobacteria</taxon>
        <taxon>Enterobacterales</taxon>
        <taxon>Erwiniaceae</taxon>
        <taxon>Erwinia</taxon>
    </lineage>
</organism>
<evidence type="ECO:0000256" key="1">
    <source>
        <dbReference type="ARBA" id="ARBA00022529"/>
    </source>
</evidence>